<comment type="caution">
    <text evidence="4">The sequence shown here is derived from an EMBL/GenBank/DDBJ whole genome shotgun (WGS) entry which is preliminary data.</text>
</comment>
<protein>
    <recommendedName>
        <fullName evidence="3">NmrA-like domain-containing protein</fullName>
    </recommendedName>
</protein>
<evidence type="ECO:0000256" key="1">
    <source>
        <dbReference type="ARBA" id="ARBA00022857"/>
    </source>
</evidence>
<gene>
    <name evidence="4" type="ORF">AKO1_005231</name>
</gene>
<keyword evidence="5" id="KW-1185">Reference proteome</keyword>
<evidence type="ECO:0000313" key="5">
    <source>
        <dbReference type="Proteomes" id="UP001431209"/>
    </source>
</evidence>
<dbReference type="InterPro" id="IPR008030">
    <property type="entry name" value="NmrA-like"/>
</dbReference>
<dbReference type="Gene3D" id="3.40.50.720">
    <property type="entry name" value="NAD(P)-binding Rossmann-like Domain"/>
    <property type="match status" value="1"/>
</dbReference>
<dbReference type="PANTHER" id="PTHR47706:SF7">
    <property type="entry name" value="CIPA-LIKE, PUTATIVE (AFU_ORTHOLOGUE AFUA_1G01630)-RELATED"/>
    <property type="match status" value="1"/>
</dbReference>
<dbReference type="InterPro" id="IPR051609">
    <property type="entry name" value="NmrA/Isoflavone_reductase-like"/>
</dbReference>
<feature type="domain" description="NmrA-like" evidence="3">
    <location>
        <begin position="8"/>
        <end position="147"/>
    </location>
</feature>
<dbReference type="Pfam" id="PF05368">
    <property type="entry name" value="NmrA"/>
    <property type="match status" value="1"/>
</dbReference>
<sequence>MSNLNYIKNVAVVGASGNSGSYMTECLIKTGKHIVTAITRGGAEQTLPSGIHHVKSVDYNNPQTIVDALRGQDALVITLGTRAPHDTQSKLIEAAAEAGVQWILPNGWSPDSNPDGPSAGCVKDVFPFAAKTDVREFIKKIGKSSFIDVHTGFWYEWSMAIPASFGFDFENKSVTFFDDGNTKISSSTWPQVGRAVAALLSLPIHSQSGGCLNNYRNQLVYVNSFTISQQDMFDSVLRVTGTKREDWKITNEDSQERYTKAKEGVAKGNYIDFAKMMYTRVFYKDGCGNFEETRGTINDVLGLSNEDLDEATKRAIKRSEEKPFGH</sequence>
<dbReference type="Gene3D" id="3.90.25.10">
    <property type="entry name" value="UDP-galactose 4-epimerase, domain 1"/>
    <property type="match status" value="1"/>
</dbReference>
<dbReference type="GO" id="GO:0016491">
    <property type="term" value="F:oxidoreductase activity"/>
    <property type="evidence" value="ECO:0007669"/>
    <property type="project" value="UniProtKB-KW"/>
</dbReference>
<evidence type="ECO:0000259" key="3">
    <source>
        <dbReference type="Pfam" id="PF05368"/>
    </source>
</evidence>
<dbReference type="Proteomes" id="UP001431209">
    <property type="component" value="Unassembled WGS sequence"/>
</dbReference>
<dbReference type="SUPFAM" id="SSF51735">
    <property type="entry name" value="NAD(P)-binding Rossmann-fold domains"/>
    <property type="match status" value="1"/>
</dbReference>
<organism evidence="4 5">
    <name type="scientific">Acrasis kona</name>
    <dbReference type="NCBI Taxonomy" id="1008807"/>
    <lineage>
        <taxon>Eukaryota</taxon>
        <taxon>Discoba</taxon>
        <taxon>Heterolobosea</taxon>
        <taxon>Tetramitia</taxon>
        <taxon>Eutetramitia</taxon>
        <taxon>Acrasidae</taxon>
        <taxon>Acrasis</taxon>
    </lineage>
</organism>
<name>A0AAW2YLQ4_9EUKA</name>
<keyword evidence="1" id="KW-0521">NADP</keyword>
<evidence type="ECO:0000256" key="2">
    <source>
        <dbReference type="ARBA" id="ARBA00023002"/>
    </source>
</evidence>
<proteinExistence type="predicted"/>
<accession>A0AAW2YLQ4</accession>
<dbReference type="AlphaFoldDB" id="A0AAW2YLQ4"/>
<reference evidence="4 5" key="1">
    <citation type="submission" date="2024-03" db="EMBL/GenBank/DDBJ databases">
        <title>The Acrasis kona genome and developmental transcriptomes reveal deep origins of eukaryotic multicellular pathways.</title>
        <authorList>
            <person name="Sheikh S."/>
            <person name="Fu C.-J."/>
            <person name="Brown M.W."/>
            <person name="Baldauf S.L."/>
        </authorList>
    </citation>
    <scope>NUCLEOTIDE SEQUENCE [LARGE SCALE GENOMIC DNA]</scope>
    <source>
        <strain evidence="4 5">ATCC MYA-3509</strain>
    </source>
</reference>
<dbReference type="EMBL" id="JAOPGA020000237">
    <property type="protein sequence ID" value="KAL0477780.1"/>
    <property type="molecule type" value="Genomic_DNA"/>
</dbReference>
<dbReference type="InterPro" id="IPR036291">
    <property type="entry name" value="NAD(P)-bd_dom_sf"/>
</dbReference>
<dbReference type="InterPro" id="IPR045312">
    <property type="entry name" value="PCBER-like"/>
</dbReference>
<keyword evidence="2" id="KW-0560">Oxidoreductase</keyword>
<evidence type="ECO:0000313" key="4">
    <source>
        <dbReference type="EMBL" id="KAL0477780.1"/>
    </source>
</evidence>
<dbReference type="CDD" id="cd05259">
    <property type="entry name" value="PCBER_SDR_a"/>
    <property type="match status" value="1"/>
</dbReference>
<dbReference type="PANTHER" id="PTHR47706">
    <property type="entry name" value="NMRA-LIKE FAMILY PROTEIN"/>
    <property type="match status" value="1"/>
</dbReference>